<feature type="transmembrane region" description="Helical" evidence="2">
    <location>
        <begin position="150"/>
        <end position="170"/>
    </location>
</feature>
<protein>
    <recommendedName>
        <fullName evidence="5">DUF308 domain-containing protein</fullName>
    </recommendedName>
</protein>
<sequence length="187" mass="19960">MFDTNSREAAMSDRDIDAQFDAIVARWDDDAPQPPKPRTVQDITTAYAALSRAEPDPATQPSPDDDAVTDAPAGAGDAAAASDEPVERVEPAEPESWRQAPSVDAEDDHFEPGPVRLPPGEDLGYWGALIGLVGGPLLLLWVALASPFHAGWWILGGIALFLGGFGLLVLRQPAHRDPFDDDDGARV</sequence>
<dbReference type="Proteomes" id="UP000030013">
    <property type="component" value="Unassembled WGS sequence"/>
</dbReference>
<feature type="transmembrane region" description="Helical" evidence="2">
    <location>
        <begin position="123"/>
        <end position="144"/>
    </location>
</feature>
<keyword evidence="2" id="KW-0472">Membrane</keyword>
<comment type="caution">
    <text evidence="3">The sequence shown here is derived from an EMBL/GenBank/DDBJ whole genome shotgun (WGS) entry which is preliminary data.</text>
</comment>
<gene>
    <name evidence="3" type="ORF">N801_09355</name>
</gene>
<evidence type="ECO:0000256" key="2">
    <source>
        <dbReference type="SAM" id="Phobius"/>
    </source>
</evidence>
<feature type="region of interest" description="Disordered" evidence="1">
    <location>
        <begin position="48"/>
        <end position="116"/>
    </location>
</feature>
<evidence type="ECO:0000313" key="3">
    <source>
        <dbReference type="EMBL" id="KGN41065.1"/>
    </source>
</evidence>
<dbReference type="EMBL" id="AVPL01000024">
    <property type="protein sequence ID" value="KGN41065.1"/>
    <property type="molecule type" value="Genomic_DNA"/>
</dbReference>
<organism evidence="3 4">
    <name type="scientific">Knoellia aerolata DSM 18566</name>
    <dbReference type="NCBI Taxonomy" id="1385519"/>
    <lineage>
        <taxon>Bacteria</taxon>
        <taxon>Bacillati</taxon>
        <taxon>Actinomycetota</taxon>
        <taxon>Actinomycetes</taxon>
        <taxon>Micrococcales</taxon>
        <taxon>Intrasporangiaceae</taxon>
        <taxon>Knoellia</taxon>
    </lineage>
</organism>
<keyword evidence="2" id="KW-1133">Transmembrane helix</keyword>
<evidence type="ECO:0000313" key="4">
    <source>
        <dbReference type="Proteomes" id="UP000030013"/>
    </source>
</evidence>
<proteinExistence type="predicted"/>
<keyword evidence="2" id="KW-0812">Transmembrane</keyword>
<accession>A0A0A0JUM7</accession>
<feature type="compositionally biased region" description="Low complexity" evidence="1">
    <location>
        <begin position="69"/>
        <end position="83"/>
    </location>
</feature>
<name>A0A0A0JUM7_9MICO</name>
<keyword evidence="4" id="KW-1185">Reference proteome</keyword>
<evidence type="ECO:0008006" key="5">
    <source>
        <dbReference type="Google" id="ProtNLM"/>
    </source>
</evidence>
<reference evidence="3 4" key="1">
    <citation type="submission" date="2013-08" db="EMBL/GenBank/DDBJ databases">
        <title>The genome sequence of Knoellia aerolata.</title>
        <authorList>
            <person name="Zhu W."/>
            <person name="Wang G."/>
        </authorList>
    </citation>
    <scope>NUCLEOTIDE SEQUENCE [LARGE SCALE GENOMIC DNA]</scope>
    <source>
        <strain evidence="3 4">DSM 18566</strain>
    </source>
</reference>
<dbReference type="eggNOG" id="ENOG5033FW7">
    <property type="taxonomic scope" value="Bacteria"/>
</dbReference>
<dbReference type="AlphaFoldDB" id="A0A0A0JUM7"/>
<dbReference type="STRING" id="1385519.N801_09355"/>
<evidence type="ECO:0000256" key="1">
    <source>
        <dbReference type="SAM" id="MobiDB-lite"/>
    </source>
</evidence>